<dbReference type="GO" id="GO:0009279">
    <property type="term" value="C:cell outer membrane"/>
    <property type="evidence" value="ECO:0007669"/>
    <property type="project" value="UniProtKB-SubCell"/>
</dbReference>
<proteinExistence type="inferred from homology"/>
<evidence type="ECO:0000256" key="4">
    <source>
        <dbReference type="ARBA" id="ARBA00023288"/>
    </source>
</evidence>
<feature type="domain" description="Glycine zipper 2TM" evidence="6">
    <location>
        <begin position="48"/>
        <end position="87"/>
    </location>
</feature>
<comment type="subcellular location">
    <subcellularLocation>
        <location evidence="1">Cell outer membrane</location>
        <topology evidence="1">Lipid-anchor</topology>
    </subcellularLocation>
</comment>
<dbReference type="AlphaFoldDB" id="A0A1G4PNV9"/>
<evidence type="ECO:0000256" key="1">
    <source>
        <dbReference type="ARBA" id="ARBA00004459"/>
    </source>
</evidence>
<dbReference type="RefSeq" id="WP_245678819.1">
    <property type="nucleotide sequence ID" value="NZ_CBCRYE010000001.1"/>
</dbReference>
<evidence type="ECO:0000313" key="7">
    <source>
        <dbReference type="EMBL" id="SCW33942.1"/>
    </source>
</evidence>
<evidence type="ECO:0000259" key="6">
    <source>
        <dbReference type="Pfam" id="PF05433"/>
    </source>
</evidence>
<dbReference type="STRING" id="260084.SAMN02927928_0537"/>
<dbReference type="InterPro" id="IPR008816">
    <property type="entry name" value="Gly_zipper_2TM_dom"/>
</dbReference>
<keyword evidence="5" id="KW-0732">Signal</keyword>
<keyword evidence="4" id="KW-0449">Lipoprotein</keyword>
<evidence type="ECO:0000256" key="3">
    <source>
        <dbReference type="ARBA" id="ARBA00015281"/>
    </source>
</evidence>
<protein>
    <recommendedName>
        <fullName evidence="3">17 kDa surface antigen</fullName>
    </recommendedName>
</protein>
<sequence length="176" mass="19552">MKTTLKMGLVISLAAGLIMPGLASAQDRDLRGYDGYCYAKKKEAQTNGTIIGAVIGGLVGSQISKNERGLGTVGGAVVGGVIGNNVGKSSVKCYNGEYYSYQGAYYDPAPPPPGYTVVYYKERPPQDRYQHVYYDRYRHTTPPPYAYGEAWRNDNDNPYGWRDKDGHWHDGKRHHH</sequence>
<evidence type="ECO:0000256" key="5">
    <source>
        <dbReference type="SAM" id="SignalP"/>
    </source>
</evidence>
<dbReference type="EMBL" id="FMTS01000001">
    <property type="protein sequence ID" value="SCW33942.1"/>
    <property type="molecule type" value="Genomic_DNA"/>
</dbReference>
<name>A0A1G4PNV9_9CAUL</name>
<feature type="chain" id="PRO_5011602392" description="17 kDa surface antigen" evidence="5">
    <location>
        <begin position="26"/>
        <end position="176"/>
    </location>
</feature>
<dbReference type="Proteomes" id="UP000199150">
    <property type="component" value="Unassembled WGS sequence"/>
</dbReference>
<reference evidence="8" key="1">
    <citation type="submission" date="2016-10" db="EMBL/GenBank/DDBJ databases">
        <authorList>
            <person name="Varghese N."/>
            <person name="Submissions S."/>
        </authorList>
    </citation>
    <scope>NUCLEOTIDE SEQUENCE [LARGE SCALE GENOMIC DNA]</scope>
    <source>
        <strain evidence="8">CGMCC 1.3431</strain>
    </source>
</reference>
<gene>
    <name evidence="7" type="ORF">SAMN02927928_0537</name>
</gene>
<evidence type="ECO:0000313" key="8">
    <source>
        <dbReference type="Proteomes" id="UP000199150"/>
    </source>
</evidence>
<accession>A0A1G4PNV9</accession>
<keyword evidence="8" id="KW-1185">Reference proteome</keyword>
<feature type="signal peptide" evidence="5">
    <location>
        <begin position="1"/>
        <end position="25"/>
    </location>
</feature>
<dbReference type="Pfam" id="PF05433">
    <property type="entry name" value="Rick_17kDa_Anti"/>
    <property type="match status" value="1"/>
</dbReference>
<organism evidence="7 8">
    <name type="scientific">Asticcacaulis taihuensis</name>
    <dbReference type="NCBI Taxonomy" id="260084"/>
    <lineage>
        <taxon>Bacteria</taxon>
        <taxon>Pseudomonadati</taxon>
        <taxon>Pseudomonadota</taxon>
        <taxon>Alphaproteobacteria</taxon>
        <taxon>Caulobacterales</taxon>
        <taxon>Caulobacteraceae</taxon>
        <taxon>Asticcacaulis</taxon>
    </lineage>
</organism>
<comment type="similarity">
    <text evidence="2">Belongs to the rickettsiale 17 kDa surface antigen family.</text>
</comment>
<evidence type="ECO:0000256" key="2">
    <source>
        <dbReference type="ARBA" id="ARBA00008681"/>
    </source>
</evidence>